<gene>
    <name evidence="2" type="ORF">B0F90DRAFT_1667911</name>
</gene>
<protein>
    <submittedName>
        <fullName evidence="2">Uncharacterized protein</fullName>
    </submittedName>
</protein>
<feature type="compositionally biased region" description="Polar residues" evidence="1">
    <location>
        <begin position="63"/>
        <end position="72"/>
    </location>
</feature>
<comment type="caution">
    <text evidence="2">The sequence shown here is derived from an EMBL/GenBank/DDBJ whole genome shotgun (WGS) entry which is preliminary data.</text>
</comment>
<sequence>MTGRRSTSPYHVNVSIKLEFVCAVDEYGECIGIGRGLVAGLVNSNGSVRPSPHPRVSQSLMIDTSEPQSTVVTRGPEQGLGNKNAYSANGNQDRWRTRQDVTVDEFAKEYIKRKRGTPPREDSSKKTLSFFPGYQRGTTASKVKSSHGHGTVIELLAELRTGRTLSCLFYWSTSTGKQGGLNEGGVRGGRGGEGE</sequence>
<feature type="region of interest" description="Disordered" evidence="1">
    <location>
        <begin position="63"/>
        <end position="91"/>
    </location>
</feature>
<dbReference type="AlphaFoldDB" id="A0AAD4M449"/>
<organism evidence="2 3">
    <name type="scientific">Multifurca ochricompacta</name>
    <dbReference type="NCBI Taxonomy" id="376703"/>
    <lineage>
        <taxon>Eukaryota</taxon>
        <taxon>Fungi</taxon>
        <taxon>Dikarya</taxon>
        <taxon>Basidiomycota</taxon>
        <taxon>Agaricomycotina</taxon>
        <taxon>Agaricomycetes</taxon>
        <taxon>Russulales</taxon>
        <taxon>Russulaceae</taxon>
        <taxon>Multifurca</taxon>
    </lineage>
</organism>
<reference evidence="2" key="1">
    <citation type="journal article" date="2022" name="New Phytol.">
        <title>Evolutionary transition to the ectomycorrhizal habit in the genomes of a hyperdiverse lineage of mushroom-forming fungi.</title>
        <authorList>
            <person name="Looney B."/>
            <person name="Miyauchi S."/>
            <person name="Morin E."/>
            <person name="Drula E."/>
            <person name="Courty P.E."/>
            <person name="Kohler A."/>
            <person name="Kuo A."/>
            <person name="LaButti K."/>
            <person name="Pangilinan J."/>
            <person name="Lipzen A."/>
            <person name="Riley R."/>
            <person name="Andreopoulos W."/>
            <person name="He G."/>
            <person name="Johnson J."/>
            <person name="Nolan M."/>
            <person name="Tritt A."/>
            <person name="Barry K.W."/>
            <person name="Grigoriev I.V."/>
            <person name="Nagy L.G."/>
            <person name="Hibbett D."/>
            <person name="Henrissat B."/>
            <person name="Matheny P.B."/>
            <person name="Labbe J."/>
            <person name="Martin F.M."/>
        </authorList>
    </citation>
    <scope>NUCLEOTIDE SEQUENCE</scope>
    <source>
        <strain evidence="2">BPL690</strain>
    </source>
</reference>
<dbReference type="EMBL" id="WTXG01000014">
    <property type="protein sequence ID" value="KAI0301564.1"/>
    <property type="molecule type" value="Genomic_DNA"/>
</dbReference>
<dbReference type="Proteomes" id="UP001203297">
    <property type="component" value="Unassembled WGS sequence"/>
</dbReference>
<evidence type="ECO:0000313" key="3">
    <source>
        <dbReference type="Proteomes" id="UP001203297"/>
    </source>
</evidence>
<proteinExistence type="predicted"/>
<name>A0AAD4M449_9AGAM</name>
<accession>A0AAD4M449</accession>
<feature type="region of interest" description="Disordered" evidence="1">
    <location>
        <begin position="113"/>
        <end position="133"/>
    </location>
</feature>
<evidence type="ECO:0000256" key="1">
    <source>
        <dbReference type="SAM" id="MobiDB-lite"/>
    </source>
</evidence>
<keyword evidence="3" id="KW-1185">Reference proteome</keyword>
<evidence type="ECO:0000313" key="2">
    <source>
        <dbReference type="EMBL" id="KAI0301564.1"/>
    </source>
</evidence>